<dbReference type="RefSeq" id="WP_267648018.1">
    <property type="nucleotide sequence ID" value="NZ_JANHGR010000003.1"/>
</dbReference>
<organism evidence="2 3">
    <name type="scientific">Halolamina litorea</name>
    <dbReference type="NCBI Taxonomy" id="1515593"/>
    <lineage>
        <taxon>Archaea</taxon>
        <taxon>Methanobacteriati</taxon>
        <taxon>Methanobacteriota</taxon>
        <taxon>Stenosarchaea group</taxon>
        <taxon>Halobacteria</taxon>
        <taxon>Halobacteriales</taxon>
        <taxon>Haloferacaceae</taxon>
    </lineage>
</organism>
<protein>
    <recommendedName>
        <fullName evidence="4">Yip1 domain-containing protein</fullName>
    </recommendedName>
</protein>
<evidence type="ECO:0008006" key="4">
    <source>
        <dbReference type="Google" id="ProtNLM"/>
    </source>
</evidence>
<dbReference type="EMBL" id="JBHUCZ010000012">
    <property type="protein sequence ID" value="MFD1568519.1"/>
    <property type="molecule type" value="Genomic_DNA"/>
</dbReference>
<keyword evidence="1" id="KW-1133">Transmembrane helix</keyword>
<dbReference type="Proteomes" id="UP001597139">
    <property type="component" value="Unassembled WGS sequence"/>
</dbReference>
<feature type="transmembrane region" description="Helical" evidence="1">
    <location>
        <begin position="192"/>
        <end position="209"/>
    </location>
</feature>
<name>A0ABD6BV37_9EURY</name>
<evidence type="ECO:0000313" key="2">
    <source>
        <dbReference type="EMBL" id="MFD1568519.1"/>
    </source>
</evidence>
<sequence>MSLKPYVEALLSPHEFGDWTPSLRAAIGAIVLLCVLNGASVAYAGDVITNEVSGTVTVDNPERPPDTFCEGSTFDYDGCDEPKTIEKPLRPAADGAVGRMAVKAVLAPIAWVALLGSLLVLGTGNAGGRDREAVDAFRRGALVASIAAIPGVLRYAVRPVVVSRGLPDWTYPNSIDGVEAAAVDALFPNEPAWAAIVLVSALWTAMVVFGGTRGVFETTDGLAGVVAAIAFVTVAASVPLTNGGWIGLPSLLGIFLTVVGVLGFLASGAYISVSKSFELIGFGGTEEVRPEPWYVGLHRFGAFVVVVAGYLATDGVALT</sequence>
<dbReference type="AlphaFoldDB" id="A0ABD6BV37"/>
<keyword evidence="3" id="KW-1185">Reference proteome</keyword>
<proteinExistence type="predicted"/>
<keyword evidence="1" id="KW-0472">Membrane</keyword>
<comment type="caution">
    <text evidence="2">The sequence shown here is derived from an EMBL/GenBank/DDBJ whole genome shotgun (WGS) entry which is preliminary data.</text>
</comment>
<feature type="transmembrane region" description="Helical" evidence="1">
    <location>
        <begin position="221"/>
        <end position="240"/>
    </location>
</feature>
<feature type="transmembrane region" description="Helical" evidence="1">
    <location>
        <begin position="140"/>
        <end position="157"/>
    </location>
</feature>
<feature type="transmembrane region" description="Helical" evidence="1">
    <location>
        <begin position="109"/>
        <end position="128"/>
    </location>
</feature>
<feature type="transmembrane region" description="Helical" evidence="1">
    <location>
        <begin position="252"/>
        <end position="273"/>
    </location>
</feature>
<reference evidence="2 3" key="1">
    <citation type="journal article" date="2019" name="Int. J. Syst. Evol. Microbiol.">
        <title>The Global Catalogue of Microorganisms (GCM) 10K type strain sequencing project: providing services to taxonomists for standard genome sequencing and annotation.</title>
        <authorList>
            <consortium name="The Broad Institute Genomics Platform"/>
            <consortium name="The Broad Institute Genome Sequencing Center for Infectious Disease"/>
            <person name="Wu L."/>
            <person name="Ma J."/>
        </authorList>
    </citation>
    <scope>NUCLEOTIDE SEQUENCE [LARGE SCALE GENOMIC DNA]</scope>
    <source>
        <strain evidence="2 3">CGMCC 1.12859</strain>
    </source>
</reference>
<evidence type="ECO:0000313" key="3">
    <source>
        <dbReference type="Proteomes" id="UP001597139"/>
    </source>
</evidence>
<keyword evidence="1" id="KW-0812">Transmembrane</keyword>
<feature type="transmembrane region" description="Helical" evidence="1">
    <location>
        <begin position="293"/>
        <end position="312"/>
    </location>
</feature>
<evidence type="ECO:0000256" key="1">
    <source>
        <dbReference type="SAM" id="Phobius"/>
    </source>
</evidence>
<gene>
    <name evidence="2" type="ORF">ACFSAU_13565</name>
</gene>
<accession>A0ABD6BV37</accession>